<dbReference type="STRING" id="1560234.SP90_09825"/>
<dbReference type="PROSITE" id="PS50931">
    <property type="entry name" value="HTH_LYSR"/>
    <property type="match status" value="1"/>
</dbReference>
<evidence type="ECO:0000256" key="3">
    <source>
        <dbReference type="ARBA" id="ARBA00023125"/>
    </source>
</evidence>
<dbReference type="SUPFAM" id="SSF53850">
    <property type="entry name" value="Periplasmic binding protein-like II"/>
    <property type="match status" value="1"/>
</dbReference>
<dbReference type="GO" id="GO:0003700">
    <property type="term" value="F:DNA-binding transcription factor activity"/>
    <property type="evidence" value="ECO:0007669"/>
    <property type="project" value="InterPro"/>
</dbReference>
<dbReference type="InterPro" id="IPR050176">
    <property type="entry name" value="LTTR"/>
</dbReference>
<dbReference type="EMBL" id="JXMS01000015">
    <property type="protein sequence ID" value="OBQ51500.1"/>
    <property type="molecule type" value="Genomic_DNA"/>
</dbReference>
<proteinExistence type="inferred from homology"/>
<dbReference type="OrthoDB" id="3252676at2"/>
<organism evidence="6 7">
    <name type="scientific">Halodesulfovibrio spirochaetisodalis</name>
    <dbReference type="NCBI Taxonomy" id="1560234"/>
    <lineage>
        <taxon>Bacteria</taxon>
        <taxon>Pseudomonadati</taxon>
        <taxon>Thermodesulfobacteriota</taxon>
        <taxon>Desulfovibrionia</taxon>
        <taxon>Desulfovibrionales</taxon>
        <taxon>Desulfovibrionaceae</taxon>
        <taxon>Halodesulfovibrio</taxon>
    </lineage>
</organism>
<evidence type="ECO:0000259" key="5">
    <source>
        <dbReference type="PROSITE" id="PS50931"/>
    </source>
</evidence>
<comment type="similarity">
    <text evidence="1">Belongs to the LysR transcriptional regulatory family.</text>
</comment>
<keyword evidence="4" id="KW-0804">Transcription</keyword>
<protein>
    <recommendedName>
        <fullName evidence="5">HTH lysR-type domain-containing protein</fullName>
    </recommendedName>
</protein>
<gene>
    <name evidence="6" type="ORF">SP90_09825</name>
</gene>
<dbReference type="Gene3D" id="3.40.190.290">
    <property type="match status" value="1"/>
</dbReference>
<dbReference type="Pfam" id="PF03466">
    <property type="entry name" value="LysR_substrate"/>
    <property type="match status" value="1"/>
</dbReference>
<keyword evidence="2" id="KW-0805">Transcription regulation</keyword>
<dbReference type="InterPro" id="IPR036390">
    <property type="entry name" value="WH_DNA-bd_sf"/>
</dbReference>
<feature type="domain" description="HTH lysR-type" evidence="5">
    <location>
        <begin position="2"/>
        <end position="58"/>
    </location>
</feature>
<dbReference type="RefSeq" id="WP_066855181.1">
    <property type="nucleotide sequence ID" value="NZ_JXMS01000015.1"/>
</dbReference>
<dbReference type="Pfam" id="PF00126">
    <property type="entry name" value="HTH_1"/>
    <property type="match status" value="1"/>
</dbReference>
<dbReference type="PANTHER" id="PTHR30579:SF2">
    <property type="entry name" value="HTH-TYPE TRANSCRIPTIONAL REGULATOR ARGP"/>
    <property type="match status" value="1"/>
</dbReference>
<accession>A0A1B7XCC2</accession>
<dbReference type="PANTHER" id="PTHR30579">
    <property type="entry name" value="TRANSCRIPTIONAL REGULATOR"/>
    <property type="match status" value="1"/>
</dbReference>
<evidence type="ECO:0000256" key="1">
    <source>
        <dbReference type="ARBA" id="ARBA00009437"/>
    </source>
</evidence>
<dbReference type="NCBIfam" id="TIGR03298">
    <property type="entry name" value="argP"/>
    <property type="match status" value="1"/>
</dbReference>
<dbReference type="GO" id="GO:0003677">
    <property type="term" value="F:DNA binding"/>
    <property type="evidence" value="ECO:0007669"/>
    <property type="project" value="UniProtKB-KW"/>
</dbReference>
<dbReference type="SUPFAM" id="SSF46785">
    <property type="entry name" value="Winged helix' DNA-binding domain"/>
    <property type="match status" value="1"/>
</dbReference>
<dbReference type="InterPro" id="IPR000847">
    <property type="entry name" value="LysR_HTH_N"/>
</dbReference>
<dbReference type="PRINTS" id="PR00039">
    <property type="entry name" value="HTHLYSR"/>
</dbReference>
<keyword evidence="3" id="KW-0238">DNA-binding</keyword>
<evidence type="ECO:0000256" key="2">
    <source>
        <dbReference type="ARBA" id="ARBA00023015"/>
    </source>
</evidence>
<comment type="caution">
    <text evidence="6">The sequence shown here is derived from an EMBL/GenBank/DDBJ whole genome shotgun (WGS) entry which is preliminary data.</text>
</comment>
<dbReference type="InterPro" id="IPR036388">
    <property type="entry name" value="WH-like_DNA-bd_sf"/>
</dbReference>
<dbReference type="PATRIC" id="fig|1560234.3.peg.798"/>
<dbReference type="NCBIfam" id="NF009888">
    <property type="entry name" value="PRK13348.1"/>
    <property type="match status" value="1"/>
</dbReference>
<evidence type="ECO:0000256" key="4">
    <source>
        <dbReference type="ARBA" id="ARBA00023163"/>
    </source>
</evidence>
<dbReference type="InterPro" id="IPR005119">
    <property type="entry name" value="LysR_subst-bd"/>
</dbReference>
<evidence type="ECO:0000313" key="6">
    <source>
        <dbReference type="EMBL" id="OBQ51500.1"/>
    </source>
</evidence>
<dbReference type="Gene3D" id="1.10.10.10">
    <property type="entry name" value="Winged helix-like DNA-binding domain superfamily/Winged helix DNA-binding domain"/>
    <property type="match status" value="1"/>
</dbReference>
<evidence type="ECO:0000313" key="7">
    <source>
        <dbReference type="Proteomes" id="UP000091979"/>
    </source>
</evidence>
<dbReference type="InterPro" id="IPR017685">
    <property type="entry name" value="ArgP"/>
</dbReference>
<keyword evidence="7" id="KW-1185">Reference proteome</keyword>
<dbReference type="NCBIfam" id="NF002964">
    <property type="entry name" value="PRK03635.1"/>
    <property type="match status" value="1"/>
</dbReference>
<name>A0A1B7XCC2_9BACT</name>
<reference evidence="6 7" key="1">
    <citation type="submission" date="2015-01" db="EMBL/GenBank/DDBJ databases">
        <title>Desulfovibrio sp. JC271 draft genome sequence.</title>
        <authorList>
            <person name="Shivani Y."/>
            <person name="Subhash Y."/>
            <person name="Sasikala C."/>
            <person name="Ramana C.V."/>
        </authorList>
    </citation>
    <scope>NUCLEOTIDE SEQUENCE [LARGE SCALE GENOMIC DNA]</scope>
    <source>
        <strain evidence="6 7">JC271</strain>
    </source>
</reference>
<dbReference type="Proteomes" id="UP000091979">
    <property type="component" value="Unassembled WGS sequence"/>
</dbReference>
<sequence length="295" mass="33141">MIDYKQLEAFAAVVENGGFEKAATVLHITQSAVSQRIRLLEDRVGAMLIVRSTPVQPTAMGQKLLGHYKQVSLMEHDLFEDTLGKTAEDYITVPVGINADSLATWIPDTLQELLTTTNILVDIRLGDQDKTHDMLKNGEVVGCVSSQPGPMQGCKTVYLGKMVYVCCATSDFSAQWFPNGFTPEAVRAAPILTYDRTDEMNNEMLSRYGIRAGEFPTHYVPDSHMFVDMCKKGLGYGMIPSLQIEDELKSRELVPIVEDYSVTVRLYWHCWNLQTRHITMLTDAFEKVAKLHLSR</sequence>
<dbReference type="AlphaFoldDB" id="A0A1B7XCC2"/>